<name>A0A2R3P7B0_MESFO</name>
<proteinExistence type="inferred from homology"/>
<comment type="similarity">
    <text evidence="1 4">Belongs to the N(4)/N(6)-methyltransferase family.</text>
</comment>
<evidence type="ECO:0000259" key="5">
    <source>
        <dbReference type="Pfam" id="PF01555"/>
    </source>
</evidence>
<evidence type="ECO:0000256" key="4">
    <source>
        <dbReference type="RuleBase" id="RU362026"/>
    </source>
</evidence>
<dbReference type="PRINTS" id="PR00508">
    <property type="entry name" value="S21N4MTFRASE"/>
</dbReference>
<dbReference type="PROSITE" id="PS00092">
    <property type="entry name" value="N6_MTASE"/>
    <property type="match status" value="1"/>
</dbReference>
<dbReference type="EMBL" id="CP022513">
    <property type="protein sequence ID" value="AVN64351.1"/>
    <property type="molecule type" value="Genomic_DNA"/>
</dbReference>
<dbReference type="Gene3D" id="3.40.50.150">
    <property type="entry name" value="Vaccinia Virus protein VP39"/>
    <property type="match status" value="1"/>
</dbReference>
<organism evidence="6 7">
    <name type="scientific">Mesoplasma florum</name>
    <name type="common">Acholeplasma florum</name>
    <dbReference type="NCBI Taxonomy" id="2151"/>
    <lineage>
        <taxon>Bacteria</taxon>
        <taxon>Bacillati</taxon>
        <taxon>Mycoplasmatota</taxon>
        <taxon>Mollicutes</taxon>
        <taxon>Entomoplasmatales</taxon>
        <taxon>Entomoplasmataceae</taxon>
        <taxon>Mesoplasma</taxon>
    </lineage>
</organism>
<dbReference type="InterPro" id="IPR001091">
    <property type="entry name" value="RM_Methyltransferase"/>
</dbReference>
<evidence type="ECO:0000256" key="3">
    <source>
        <dbReference type="ARBA" id="ARBA00022679"/>
    </source>
</evidence>
<sequence length="362" mass="42633">MEKKINKILFGDSIQEMKKMPEKVFDFIFADPPYFMQLDYNKKLLRANGEEFKGVDDDWDKFESMEKYEKWTKEWVKEVKRVMKDEGLFCVISGMQSIYEIGNILKKEGFWIVNDIIWLKSNPTPNFKGTRLNNSHETMLLVQKSNKNKFTFNYKTGKFLNNNKQMGSVWNIPISSGNERLKDEFGKKVHSTQKPELLLYRLITIFTKKGDLILDPFGGTMTTAAVAKKTGRNFVTIEREKKYIKYGEKRLDLIEPEISDVTQNTFDLKPLKVSFEQLINEAYLFLNENMYDSKGTKCFSLKDKKGKVSYKNEIWSIHEAIGNFKGKKNRINAFENVFVLRQGKLKSLYEIREEFRKKYNKN</sequence>
<evidence type="ECO:0000313" key="6">
    <source>
        <dbReference type="EMBL" id="AVN64351.1"/>
    </source>
</evidence>
<dbReference type="GO" id="GO:0008170">
    <property type="term" value="F:N-methyltransferase activity"/>
    <property type="evidence" value="ECO:0007669"/>
    <property type="project" value="InterPro"/>
</dbReference>
<accession>A0A2R3P7B0</accession>
<feature type="domain" description="DNA methylase N-4/N-6" evidence="5">
    <location>
        <begin position="26"/>
        <end position="247"/>
    </location>
</feature>
<dbReference type="InterPro" id="IPR029063">
    <property type="entry name" value="SAM-dependent_MTases_sf"/>
</dbReference>
<protein>
    <recommendedName>
        <fullName evidence="4">Methyltransferase</fullName>
        <ecNumber evidence="4">2.1.1.-</ecNumber>
    </recommendedName>
</protein>
<dbReference type="EC" id="2.1.1.-" evidence="4"/>
<keyword evidence="2 6" id="KW-0489">Methyltransferase</keyword>
<dbReference type="GO" id="GO:0032259">
    <property type="term" value="P:methylation"/>
    <property type="evidence" value="ECO:0007669"/>
    <property type="project" value="UniProtKB-KW"/>
</dbReference>
<dbReference type="REBASE" id="246660">
    <property type="entry name" value="M.MflA2ORF1560P"/>
</dbReference>
<dbReference type="SUPFAM" id="SSF53335">
    <property type="entry name" value="S-adenosyl-L-methionine-dependent methyltransferases"/>
    <property type="match status" value="1"/>
</dbReference>
<evidence type="ECO:0000256" key="1">
    <source>
        <dbReference type="ARBA" id="ARBA00006594"/>
    </source>
</evidence>
<dbReference type="Proteomes" id="UP000239216">
    <property type="component" value="Chromosome"/>
</dbReference>
<keyword evidence="3 6" id="KW-0808">Transferase</keyword>
<dbReference type="InterPro" id="IPR002941">
    <property type="entry name" value="DNA_methylase_N4/N6"/>
</dbReference>
<dbReference type="GO" id="GO:0003677">
    <property type="term" value="F:DNA binding"/>
    <property type="evidence" value="ECO:0007669"/>
    <property type="project" value="InterPro"/>
</dbReference>
<dbReference type="InterPro" id="IPR002052">
    <property type="entry name" value="DNA_methylase_N6_adenine_CS"/>
</dbReference>
<gene>
    <name evidence="6" type="ORF">CG003_01560</name>
</gene>
<dbReference type="Pfam" id="PF01555">
    <property type="entry name" value="N6_N4_Mtase"/>
    <property type="match status" value="1"/>
</dbReference>
<dbReference type="RefSeq" id="WP_029512153.1">
    <property type="nucleotide sequence ID" value="NZ_CP022513.1"/>
</dbReference>
<evidence type="ECO:0000256" key="2">
    <source>
        <dbReference type="ARBA" id="ARBA00022603"/>
    </source>
</evidence>
<evidence type="ECO:0000313" key="7">
    <source>
        <dbReference type="Proteomes" id="UP000239216"/>
    </source>
</evidence>
<reference evidence="6 7" key="1">
    <citation type="submission" date="2017-07" db="EMBL/GenBank/DDBJ databases">
        <title>Comparative genomic analysis of Mesoplasma florum.</title>
        <authorList>
            <person name="Baby V."/>
            <person name="Lachance J.-C."/>
            <person name="Gagnon J."/>
            <person name="Lucier J.-F."/>
            <person name="Matteau D."/>
            <person name="Knight T.F."/>
            <person name="Rodrigue S."/>
        </authorList>
    </citation>
    <scope>NUCLEOTIDE SEQUENCE [LARGE SCALE GENOMIC DNA]</scope>
    <source>
        <strain evidence="6 7">CnuA-2</strain>
    </source>
</reference>
<dbReference type="AlphaFoldDB" id="A0A2R3P7B0"/>